<dbReference type="Proteomes" id="UP001165366">
    <property type="component" value="Unassembled WGS sequence"/>
</dbReference>
<evidence type="ECO:0000256" key="1">
    <source>
        <dbReference type="SAM" id="Phobius"/>
    </source>
</evidence>
<keyword evidence="1" id="KW-1133">Transmembrane helix</keyword>
<protein>
    <recommendedName>
        <fullName evidence="4">DUF1579 domain-containing protein</fullName>
    </recommendedName>
</protein>
<keyword evidence="1" id="KW-0472">Membrane</keyword>
<reference evidence="2" key="2">
    <citation type="submission" date="2024-05" db="EMBL/GenBank/DDBJ databases">
        <title>Rhodohalobacter halophilus gen. nov., sp. nov., a moderately halophilic member of the family Balneolaceae.</title>
        <authorList>
            <person name="Xia J."/>
        </authorList>
    </citation>
    <scope>NUCLEOTIDE SEQUENCE</scope>
    <source>
        <strain evidence="2">WB101</strain>
    </source>
</reference>
<feature type="transmembrane region" description="Helical" evidence="1">
    <location>
        <begin position="7"/>
        <end position="26"/>
    </location>
</feature>
<proteinExistence type="predicted"/>
<evidence type="ECO:0000313" key="3">
    <source>
        <dbReference type="Proteomes" id="UP001165366"/>
    </source>
</evidence>
<evidence type="ECO:0008006" key="4">
    <source>
        <dbReference type="Google" id="ProtNLM"/>
    </source>
</evidence>
<keyword evidence="3" id="KW-1185">Reference proteome</keyword>
<organism evidence="2 3">
    <name type="scientific">Rhodohalobacter sulfatireducens</name>
    <dbReference type="NCBI Taxonomy" id="2911366"/>
    <lineage>
        <taxon>Bacteria</taxon>
        <taxon>Pseudomonadati</taxon>
        <taxon>Balneolota</taxon>
        <taxon>Balneolia</taxon>
        <taxon>Balneolales</taxon>
        <taxon>Balneolaceae</taxon>
        <taxon>Rhodohalobacter</taxon>
    </lineage>
</organism>
<dbReference type="RefSeq" id="WP_237855091.1">
    <property type="nucleotide sequence ID" value="NZ_JAKLWS010000020.1"/>
</dbReference>
<gene>
    <name evidence="2" type="ORF">L6773_14215</name>
</gene>
<evidence type="ECO:0000313" key="2">
    <source>
        <dbReference type="EMBL" id="MCG2589731.1"/>
    </source>
</evidence>
<accession>A0ABS9KFW3</accession>
<keyword evidence="1" id="KW-0812">Transmembrane</keyword>
<dbReference type="EMBL" id="JAKLWS010000020">
    <property type="protein sequence ID" value="MCG2589731.1"/>
    <property type="molecule type" value="Genomic_DNA"/>
</dbReference>
<name>A0ABS9KFW3_9BACT</name>
<reference evidence="2" key="1">
    <citation type="submission" date="2022-01" db="EMBL/GenBank/DDBJ databases">
        <authorList>
            <person name="Wang Y."/>
        </authorList>
    </citation>
    <scope>NUCLEOTIDE SEQUENCE</scope>
    <source>
        <strain evidence="2">WB101</strain>
    </source>
</reference>
<sequence>MISENNLCKAITGIISVFIILLFIPFTSFSQESIENLEPGEYFDFWVGEWEVSWEEGEEMGRGTNHIETILDGNVIQENFRILEGQNAGFKGTSISVYRPKFDCWKQAWADNSGGYYDFSGMVDGEKRIFQTDVFEREDGSSFTQRMVFYDITENSMTWDWESSTDGGETWSLNWRIFYERIKD</sequence>
<comment type="caution">
    <text evidence="2">The sequence shown here is derived from an EMBL/GenBank/DDBJ whole genome shotgun (WGS) entry which is preliminary data.</text>
</comment>